<comment type="caution">
    <text evidence="1">The sequence shown here is derived from an EMBL/GenBank/DDBJ whole genome shotgun (WGS) entry which is preliminary data.</text>
</comment>
<protein>
    <submittedName>
        <fullName evidence="1">Uncharacterized protein</fullName>
    </submittedName>
</protein>
<name>X1APL0_9ZZZZ</name>
<accession>X1APL0</accession>
<evidence type="ECO:0000313" key="1">
    <source>
        <dbReference type="EMBL" id="GAG61801.1"/>
    </source>
</evidence>
<proteinExistence type="predicted"/>
<sequence length="53" mass="6100">MNNLYREDLKEEIIPALERASNSGKPNVLEIEVQRQYPYTGSPAVGWWDVPKP</sequence>
<dbReference type="EMBL" id="BART01009035">
    <property type="protein sequence ID" value="GAG61801.1"/>
    <property type="molecule type" value="Genomic_DNA"/>
</dbReference>
<organism evidence="1">
    <name type="scientific">marine sediment metagenome</name>
    <dbReference type="NCBI Taxonomy" id="412755"/>
    <lineage>
        <taxon>unclassified sequences</taxon>
        <taxon>metagenomes</taxon>
        <taxon>ecological metagenomes</taxon>
    </lineage>
</organism>
<reference evidence="1" key="1">
    <citation type="journal article" date="2014" name="Front. Microbiol.">
        <title>High frequency of phylogenetically diverse reductive dehalogenase-homologous genes in deep subseafloor sedimentary metagenomes.</title>
        <authorList>
            <person name="Kawai M."/>
            <person name="Futagami T."/>
            <person name="Toyoda A."/>
            <person name="Takaki Y."/>
            <person name="Nishi S."/>
            <person name="Hori S."/>
            <person name="Arai W."/>
            <person name="Tsubouchi T."/>
            <person name="Morono Y."/>
            <person name="Uchiyama I."/>
            <person name="Ito T."/>
            <person name="Fujiyama A."/>
            <person name="Inagaki F."/>
            <person name="Takami H."/>
        </authorList>
    </citation>
    <scope>NUCLEOTIDE SEQUENCE</scope>
    <source>
        <strain evidence="1">Expedition CK06-06</strain>
    </source>
</reference>
<dbReference type="AlphaFoldDB" id="X1APL0"/>
<gene>
    <name evidence="1" type="ORF">S01H4_20142</name>
</gene>
<feature type="non-terminal residue" evidence="1">
    <location>
        <position position="53"/>
    </location>
</feature>